<sequence length="220" mass="24483">MAMEDSLSPFLPSTPETVIERTRRPNGSGAIKTSTLTPRANGYQDVRVEYFIIPSSNAASVRYYTSPGSPPPLPDYLTRVEYHVIPPGLDVRNGDDENDDDDDSTVYFSLPVTSRRVHFEDASFDSVHARTRNIRRKNNIAISIMGVLSILLFVIVGVALTRDYRSHLQHETSEENSHDAGGNKSPNATSSNDFQHVNGTNVLDNESRDITPPFLYVSKK</sequence>
<feature type="region of interest" description="Disordered" evidence="1">
    <location>
        <begin position="1"/>
        <end position="36"/>
    </location>
</feature>
<comment type="caution">
    <text evidence="3">The sequence shown here is derived from an EMBL/GenBank/DDBJ whole genome shotgun (WGS) entry which is preliminary data.</text>
</comment>
<evidence type="ECO:0000313" key="4">
    <source>
        <dbReference type="Proteomes" id="UP001530315"/>
    </source>
</evidence>
<keyword evidence="2" id="KW-0812">Transmembrane</keyword>
<reference evidence="3 4" key="1">
    <citation type="submission" date="2024-10" db="EMBL/GenBank/DDBJ databases">
        <title>Updated reference genomes for cyclostephanoid diatoms.</title>
        <authorList>
            <person name="Roberts W.R."/>
            <person name="Alverson A.J."/>
        </authorList>
    </citation>
    <scope>NUCLEOTIDE SEQUENCE [LARGE SCALE GENOMIC DNA]</scope>
    <source>
        <strain evidence="3 4">AJA276-08</strain>
    </source>
</reference>
<keyword evidence="2" id="KW-1133">Transmembrane helix</keyword>
<protein>
    <submittedName>
        <fullName evidence="3">Uncharacterized protein</fullName>
    </submittedName>
</protein>
<keyword evidence="4" id="KW-1185">Reference proteome</keyword>
<evidence type="ECO:0000256" key="1">
    <source>
        <dbReference type="SAM" id="MobiDB-lite"/>
    </source>
</evidence>
<keyword evidence="2" id="KW-0472">Membrane</keyword>
<feature type="compositionally biased region" description="Polar residues" evidence="1">
    <location>
        <begin position="184"/>
        <end position="204"/>
    </location>
</feature>
<feature type="transmembrane region" description="Helical" evidence="2">
    <location>
        <begin position="140"/>
        <end position="160"/>
    </location>
</feature>
<dbReference type="AlphaFoldDB" id="A0ABD3PEJ6"/>
<gene>
    <name evidence="3" type="ORF">ACHAW5_008141</name>
</gene>
<evidence type="ECO:0000256" key="2">
    <source>
        <dbReference type="SAM" id="Phobius"/>
    </source>
</evidence>
<evidence type="ECO:0000313" key="3">
    <source>
        <dbReference type="EMBL" id="KAL3784770.1"/>
    </source>
</evidence>
<feature type="region of interest" description="Disordered" evidence="1">
    <location>
        <begin position="169"/>
        <end position="212"/>
    </location>
</feature>
<name>A0ABD3PEJ6_9STRA</name>
<proteinExistence type="predicted"/>
<dbReference type="EMBL" id="JALLAZ020000917">
    <property type="protein sequence ID" value="KAL3784770.1"/>
    <property type="molecule type" value="Genomic_DNA"/>
</dbReference>
<feature type="compositionally biased region" description="Basic and acidic residues" evidence="1">
    <location>
        <begin position="169"/>
        <end position="178"/>
    </location>
</feature>
<dbReference type="Proteomes" id="UP001530315">
    <property type="component" value="Unassembled WGS sequence"/>
</dbReference>
<accession>A0ABD3PEJ6</accession>
<organism evidence="3 4">
    <name type="scientific">Stephanodiscus triporus</name>
    <dbReference type="NCBI Taxonomy" id="2934178"/>
    <lineage>
        <taxon>Eukaryota</taxon>
        <taxon>Sar</taxon>
        <taxon>Stramenopiles</taxon>
        <taxon>Ochrophyta</taxon>
        <taxon>Bacillariophyta</taxon>
        <taxon>Coscinodiscophyceae</taxon>
        <taxon>Thalassiosirophycidae</taxon>
        <taxon>Stephanodiscales</taxon>
        <taxon>Stephanodiscaceae</taxon>
        <taxon>Stephanodiscus</taxon>
    </lineage>
</organism>